<dbReference type="STRING" id="283909.R7UZV4"/>
<evidence type="ECO:0000256" key="6">
    <source>
        <dbReference type="ARBA" id="ARBA00023242"/>
    </source>
</evidence>
<dbReference type="Gene3D" id="2.60.40.790">
    <property type="match status" value="1"/>
</dbReference>
<evidence type="ECO:0000313" key="9">
    <source>
        <dbReference type="EMBL" id="ELU11824.1"/>
    </source>
</evidence>
<dbReference type="AlphaFoldDB" id="R7UZV4"/>
<proteinExistence type="inferred from homology"/>
<dbReference type="GO" id="GO:0000493">
    <property type="term" value="P:box H/ACA snoRNP assembly"/>
    <property type="evidence" value="ECO:0007669"/>
    <property type="project" value="InterPro"/>
</dbReference>
<dbReference type="EMBL" id="AMQN01005596">
    <property type="status" value="NOT_ANNOTATED_CDS"/>
    <property type="molecule type" value="Genomic_DNA"/>
</dbReference>
<dbReference type="Proteomes" id="UP000014760">
    <property type="component" value="Unassembled WGS sequence"/>
</dbReference>
<dbReference type="Pfam" id="PF21413">
    <property type="entry name" value="SHQ1-like_CS"/>
    <property type="match status" value="1"/>
</dbReference>
<evidence type="ECO:0000313" key="10">
    <source>
        <dbReference type="EnsemblMetazoa" id="CapteP188632"/>
    </source>
</evidence>
<dbReference type="PANTHER" id="PTHR12967">
    <property type="entry name" value="PROTEIN SHQ1 HOMOLOG"/>
    <property type="match status" value="1"/>
</dbReference>
<dbReference type="HOGENOM" id="CLU_030217_0_0_1"/>
<dbReference type="OrthoDB" id="73639at2759"/>
<evidence type="ECO:0000259" key="8">
    <source>
        <dbReference type="PROSITE" id="PS51203"/>
    </source>
</evidence>
<keyword evidence="11" id="KW-1185">Reference proteome</keyword>
<accession>R7UZV4</accession>
<comment type="subcellular location">
    <subcellularLocation>
        <location evidence="1">Cytoplasm</location>
        <location evidence="1">Cytosol</location>
    </subcellularLocation>
    <subcellularLocation>
        <location evidence="2">Nucleus</location>
        <location evidence="2">Nucleoplasm</location>
    </subcellularLocation>
</comment>
<feature type="region of interest" description="Disordered" evidence="7">
    <location>
        <begin position="355"/>
        <end position="409"/>
    </location>
</feature>
<evidence type="ECO:0000313" key="11">
    <source>
        <dbReference type="Proteomes" id="UP000014760"/>
    </source>
</evidence>
<reference evidence="11" key="1">
    <citation type="submission" date="2012-12" db="EMBL/GenBank/DDBJ databases">
        <authorList>
            <person name="Hellsten U."/>
            <person name="Grimwood J."/>
            <person name="Chapman J.A."/>
            <person name="Shapiro H."/>
            <person name="Aerts A."/>
            <person name="Otillar R.P."/>
            <person name="Terry A.Y."/>
            <person name="Boore J.L."/>
            <person name="Simakov O."/>
            <person name="Marletaz F."/>
            <person name="Cho S.-J."/>
            <person name="Edsinger-Gonzales E."/>
            <person name="Havlak P."/>
            <person name="Kuo D.-H."/>
            <person name="Larsson T."/>
            <person name="Lv J."/>
            <person name="Arendt D."/>
            <person name="Savage R."/>
            <person name="Osoegawa K."/>
            <person name="de Jong P."/>
            <person name="Lindberg D.R."/>
            <person name="Seaver E.C."/>
            <person name="Weisblat D.A."/>
            <person name="Putnam N.H."/>
            <person name="Grigoriev I.V."/>
            <person name="Rokhsar D.S."/>
        </authorList>
    </citation>
    <scope>NUCLEOTIDE SEQUENCE</scope>
    <source>
        <strain evidence="11">I ESC-2004</strain>
    </source>
</reference>
<dbReference type="GO" id="GO:0005829">
    <property type="term" value="C:cytosol"/>
    <property type="evidence" value="ECO:0007669"/>
    <property type="project" value="UniProtKB-SubCell"/>
</dbReference>
<sequence>MLTPAFSITQDEKFLTISIKAPYAKVSEAEIYIADCDFKFYAKPYYLRLNLPKAIQEDEQAKANYDSTSGHFTIRAAKVNPGEHFDGLDLLTKLLAPAGQTSASGPLIEVLDGSTQSPDVDQDIDWQIEQIPFEESQLSAVGPKYGFANQKHGVLKRLQVFFGLVDIIFAYAYNQRTTQGENSVESGWTICKLSSTLSWLEVFNNLKDVIIASYRRSLSFPLYRNWKLTNAVFNDVKHLFAIGQKRLLKCLLEIRSMLTDGDSRYVLNDLYITDYCVWIQHASKQQISSLAKNLATFNIEKSDVDFDLDLTEEAGFRALTEDDTVDSATEAMTSLSLNANRKASFHNDVLPYKSGAVSSGAPSESGTDETKSSGDSGDSYSVKDDSDLDDSQLFQFHSADEDTVPTLPE</sequence>
<reference evidence="10" key="3">
    <citation type="submission" date="2015-06" db="UniProtKB">
        <authorList>
            <consortium name="EnsemblMetazoa"/>
        </authorList>
    </citation>
    <scope>IDENTIFICATION</scope>
</reference>
<dbReference type="FunFam" id="2.60.40.790:FF:000022">
    <property type="entry name" value="Protein SHQ1 homolog"/>
    <property type="match status" value="1"/>
</dbReference>
<evidence type="ECO:0000256" key="1">
    <source>
        <dbReference type="ARBA" id="ARBA00004514"/>
    </source>
</evidence>
<dbReference type="InterPro" id="IPR048696">
    <property type="entry name" value="SHQ1-like_CS"/>
</dbReference>
<dbReference type="GO" id="GO:0051082">
    <property type="term" value="F:unfolded protein binding"/>
    <property type="evidence" value="ECO:0007669"/>
    <property type="project" value="TreeGrafter"/>
</dbReference>
<evidence type="ECO:0000256" key="7">
    <source>
        <dbReference type="SAM" id="MobiDB-lite"/>
    </source>
</evidence>
<dbReference type="InterPro" id="IPR007009">
    <property type="entry name" value="Shq1_C"/>
</dbReference>
<dbReference type="GO" id="GO:0005654">
    <property type="term" value="C:nucleoplasm"/>
    <property type="evidence" value="ECO:0007669"/>
    <property type="project" value="UniProtKB-SubCell"/>
</dbReference>
<organism evidence="9">
    <name type="scientific">Capitella teleta</name>
    <name type="common">Polychaete worm</name>
    <dbReference type="NCBI Taxonomy" id="283909"/>
    <lineage>
        <taxon>Eukaryota</taxon>
        <taxon>Metazoa</taxon>
        <taxon>Spiralia</taxon>
        <taxon>Lophotrochozoa</taxon>
        <taxon>Annelida</taxon>
        <taxon>Polychaeta</taxon>
        <taxon>Sedentaria</taxon>
        <taxon>Scolecida</taxon>
        <taxon>Capitellidae</taxon>
        <taxon>Capitella</taxon>
    </lineage>
</organism>
<name>R7UZV4_CAPTE</name>
<comment type="similarity">
    <text evidence="3">Belongs to the SHQ1 family.</text>
</comment>
<gene>
    <name evidence="9" type="ORF">CAPTEDRAFT_188632</name>
</gene>
<evidence type="ECO:0000256" key="2">
    <source>
        <dbReference type="ARBA" id="ARBA00004642"/>
    </source>
</evidence>
<dbReference type="InterPro" id="IPR007052">
    <property type="entry name" value="CS_dom"/>
</dbReference>
<protein>
    <recommendedName>
        <fullName evidence="4">Protein SHQ1 homolog</fullName>
    </recommendedName>
</protein>
<feature type="compositionally biased region" description="Polar residues" evidence="7">
    <location>
        <begin position="356"/>
        <end position="365"/>
    </location>
</feature>
<dbReference type="EnsemblMetazoa" id="CapteT188632">
    <property type="protein sequence ID" value="CapteP188632"/>
    <property type="gene ID" value="CapteG188632"/>
</dbReference>
<dbReference type="PROSITE" id="PS51203">
    <property type="entry name" value="CS"/>
    <property type="match status" value="1"/>
</dbReference>
<feature type="domain" description="CS" evidence="8">
    <location>
        <begin position="1"/>
        <end position="89"/>
    </location>
</feature>
<dbReference type="InterPro" id="IPR039742">
    <property type="entry name" value="Shq1"/>
</dbReference>
<dbReference type="InterPro" id="IPR008978">
    <property type="entry name" value="HSP20-like_chaperone"/>
</dbReference>
<evidence type="ECO:0000256" key="3">
    <source>
        <dbReference type="ARBA" id="ARBA00005607"/>
    </source>
</evidence>
<evidence type="ECO:0000256" key="4">
    <source>
        <dbReference type="ARBA" id="ARBA00013750"/>
    </source>
</evidence>
<dbReference type="Pfam" id="PF04925">
    <property type="entry name" value="SHQ1"/>
    <property type="match status" value="1"/>
</dbReference>
<keyword evidence="5" id="KW-0963">Cytoplasm</keyword>
<dbReference type="OMA" id="ASEFNVY"/>
<keyword evidence="6" id="KW-0539">Nucleus</keyword>
<evidence type="ECO:0000256" key="5">
    <source>
        <dbReference type="ARBA" id="ARBA00022490"/>
    </source>
</evidence>
<dbReference type="PANTHER" id="PTHR12967:SF0">
    <property type="entry name" value="PROTEIN SHQ1 HOMOLOG"/>
    <property type="match status" value="1"/>
</dbReference>
<dbReference type="EMBL" id="KB296374">
    <property type="protein sequence ID" value="ELU11824.1"/>
    <property type="molecule type" value="Genomic_DNA"/>
</dbReference>
<reference evidence="9 11" key="2">
    <citation type="journal article" date="2013" name="Nature">
        <title>Insights into bilaterian evolution from three spiralian genomes.</title>
        <authorList>
            <person name="Simakov O."/>
            <person name="Marletaz F."/>
            <person name="Cho S.J."/>
            <person name="Edsinger-Gonzales E."/>
            <person name="Havlak P."/>
            <person name="Hellsten U."/>
            <person name="Kuo D.H."/>
            <person name="Larsson T."/>
            <person name="Lv J."/>
            <person name="Arendt D."/>
            <person name="Savage R."/>
            <person name="Osoegawa K."/>
            <person name="de Jong P."/>
            <person name="Grimwood J."/>
            <person name="Chapman J.A."/>
            <person name="Shapiro H."/>
            <person name="Aerts A."/>
            <person name="Otillar R.P."/>
            <person name="Terry A.Y."/>
            <person name="Boore J.L."/>
            <person name="Grigoriev I.V."/>
            <person name="Lindberg D.R."/>
            <person name="Seaver E.C."/>
            <person name="Weisblat D.A."/>
            <person name="Putnam N.H."/>
            <person name="Rokhsar D.S."/>
        </authorList>
    </citation>
    <scope>NUCLEOTIDE SEQUENCE</scope>
    <source>
        <strain evidence="9 11">I ESC-2004</strain>
    </source>
</reference>